<dbReference type="Proteomes" id="UP000664859">
    <property type="component" value="Unassembled WGS sequence"/>
</dbReference>
<dbReference type="GO" id="GO:0005524">
    <property type="term" value="F:ATP binding"/>
    <property type="evidence" value="ECO:0007669"/>
    <property type="project" value="UniProtKB-KW"/>
</dbReference>
<dbReference type="InterPro" id="IPR044742">
    <property type="entry name" value="DEAD/DEAH_RhlB"/>
</dbReference>
<keyword evidence="3" id="KW-0347">Helicase</keyword>
<dbReference type="AlphaFoldDB" id="A0A836CPS5"/>
<dbReference type="CDD" id="cd00268">
    <property type="entry name" value="DEADc"/>
    <property type="match status" value="1"/>
</dbReference>
<dbReference type="Pfam" id="PF00270">
    <property type="entry name" value="DEAD"/>
    <property type="match status" value="1"/>
</dbReference>
<dbReference type="SMART" id="SM00490">
    <property type="entry name" value="HELICc"/>
    <property type="match status" value="1"/>
</dbReference>
<dbReference type="EMBL" id="JAFCMP010000001">
    <property type="protein sequence ID" value="KAG5193119.1"/>
    <property type="molecule type" value="Genomic_DNA"/>
</dbReference>
<organism evidence="7 8">
    <name type="scientific">Tribonema minus</name>
    <dbReference type="NCBI Taxonomy" id="303371"/>
    <lineage>
        <taxon>Eukaryota</taxon>
        <taxon>Sar</taxon>
        <taxon>Stramenopiles</taxon>
        <taxon>Ochrophyta</taxon>
        <taxon>PX clade</taxon>
        <taxon>Xanthophyceae</taxon>
        <taxon>Tribonematales</taxon>
        <taxon>Tribonemataceae</taxon>
        <taxon>Tribonema</taxon>
    </lineage>
</organism>
<evidence type="ECO:0000313" key="8">
    <source>
        <dbReference type="Proteomes" id="UP000664859"/>
    </source>
</evidence>
<dbReference type="GO" id="GO:0016787">
    <property type="term" value="F:hydrolase activity"/>
    <property type="evidence" value="ECO:0007669"/>
    <property type="project" value="UniProtKB-KW"/>
</dbReference>
<evidence type="ECO:0000313" key="7">
    <source>
        <dbReference type="EMBL" id="KAG5193119.1"/>
    </source>
</evidence>
<dbReference type="OrthoDB" id="10256233at2759"/>
<dbReference type="InterPro" id="IPR011545">
    <property type="entry name" value="DEAD/DEAH_box_helicase_dom"/>
</dbReference>
<dbReference type="SUPFAM" id="SSF52540">
    <property type="entry name" value="P-loop containing nucleoside triphosphate hydrolases"/>
    <property type="match status" value="1"/>
</dbReference>
<dbReference type="CDD" id="cd18787">
    <property type="entry name" value="SF2_C_DEAD"/>
    <property type="match status" value="1"/>
</dbReference>
<dbReference type="SMART" id="SM00487">
    <property type="entry name" value="DEXDc"/>
    <property type="match status" value="1"/>
</dbReference>
<name>A0A836CPS5_9STRA</name>
<evidence type="ECO:0000259" key="6">
    <source>
        <dbReference type="PROSITE" id="PS51194"/>
    </source>
</evidence>
<reference evidence="7" key="1">
    <citation type="submission" date="2021-02" db="EMBL/GenBank/DDBJ databases">
        <title>First Annotated Genome of the Yellow-green Alga Tribonema minus.</title>
        <authorList>
            <person name="Mahan K.M."/>
        </authorList>
    </citation>
    <scope>NUCLEOTIDE SEQUENCE</scope>
    <source>
        <strain evidence="7">UTEX B ZZ1240</strain>
    </source>
</reference>
<comment type="caution">
    <text evidence="7">The sequence shown here is derived from an EMBL/GenBank/DDBJ whole genome shotgun (WGS) entry which is preliminary data.</text>
</comment>
<dbReference type="InterPro" id="IPR001650">
    <property type="entry name" value="Helicase_C-like"/>
</dbReference>
<protein>
    <submittedName>
        <fullName evidence="7">P-loop containing nucleoside triphosphate hydrolase protein</fullName>
    </submittedName>
</protein>
<accession>A0A836CPS5</accession>
<gene>
    <name evidence="7" type="ORF">JKP88DRAFT_195607</name>
</gene>
<dbReference type="Pfam" id="PF00271">
    <property type="entry name" value="Helicase_C"/>
    <property type="match status" value="1"/>
</dbReference>
<sequence length="390" mass="42133">MEALTVLGMTRPSKIQAAAYRSVLEGHHCVIAEQTGSGKTLAYLLPLFQRWVLSAQLFLAAGRAQPGRPRVLILSPTSELAQQVHSVARRISGAAPLRTCCFTGGGGARSQAQLLAEGVDVLVATPGRVGTLLEDGSLSLADCRAVVLDEVDVLFLDETFKLAPIGAQAPDGAQFLFVTATLPTEVAEMVKAEFPGTKFITGPGLHRVAPGVEEVLVDCSGPPEEAKNEATGAARKREALMTQLTRRSGALRTLVFCNTIRSCREVENTLRRTDRRSARFSVLAYHSAIDPAAATANLREFSRSNALQPMILVCTDRSSRGMDFDSASVDHVVLYDFPRDPIEYMRRVGRTARAGRKGVVTVLAWGRQVPLAREIMAGNKLGKRLLALEE</sequence>
<keyword evidence="2 7" id="KW-0378">Hydrolase</keyword>
<dbReference type="PROSITE" id="PS51194">
    <property type="entry name" value="HELICASE_CTER"/>
    <property type="match status" value="1"/>
</dbReference>
<keyword evidence="4" id="KW-0067">ATP-binding</keyword>
<dbReference type="PANTHER" id="PTHR47960">
    <property type="entry name" value="DEAD-BOX ATP-DEPENDENT RNA HELICASE 50"/>
    <property type="match status" value="1"/>
</dbReference>
<evidence type="ECO:0000256" key="4">
    <source>
        <dbReference type="ARBA" id="ARBA00022840"/>
    </source>
</evidence>
<keyword evidence="1" id="KW-0547">Nucleotide-binding</keyword>
<evidence type="ECO:0000256" key="3">
    <source>
        <dbReference type="ARBA" id="ARBA00022806"/>
    </source>
</evidence>
<dbReference type="Gene3D" id="3.40.50.300">
    <property type="entry name" value="P-loop containing nucleotide triphosphate hydrolases"/>
    <property type="match status" value="2"/>
</dbReference>
<dbReference type="PROSITE" id="PS51192">
    <property type="entry name" value="HELICASE_ATP_BIND_1"/>
    <property type="match status" value="1"/>
</dbReference>
<dbReference type="InterPro" id="IPR027417">
    <property type="entry name" value="P-loop_NTPase"/>
</dbReference>
<feature type="domain" description="Helicase C-terminal" evidence="6">
    <location>
        <begin position="243"/>
        <end position="390"/>
    </location>
</feature>
<dbReference type="InterPro" id="IPR014001">
    <property type="entry name" value="Helicase_ATP-bd"/>
</dbReference>
<feature type="domain" description="Helicase ATP-binding" evidence="5">
    <location>
        <begin position="20"/>
        <end position="200"/>
    </location>
</feature>
<evidence type="ECO:0000256" key="1">
    <source>
        <dbReference type="ARBA" id="ARBA00022741"/>
    </source>
</evidence>
<evidence type="ECO:0000256" key="2">
    <source>
        <dbReference type="ARBA" id="ARBA00022801"/>
    </source>
</evidence>
<evidence type="ECO:0000259" key="5">
    <source>
        <dbReference type="PROSITE" id="PS51192"/>
    </source>
</evidence>
<keyword evidence="8" id="KW-1185">Reference proteome</keyword>
<proteinExistence type="predicted"/>
<dbReference type="GO" id="GO:0004386">
    <property type="term" value="F:helicase activity"/>
    <property type="evidence" value="ECO:0007669"/>
    <property type="project" value="UniProtKB-KW"/>
</dbReference>
<dbReference type="GO" id="GO:0003676">
    <property type="term" value="F:nucleic acid binding"/>
    <property type="evidence" value="ECO:0007669"/>
    <property type="project" value="InterPro"/>
</dbReference>